<sequence length="107" mass="11969">MPANVVNDASAKRARPSKSGFVYRSSHACRAGDRNKLELNVFASRTAHRYSKFSSLPNSLRKRQTRSPLATPLKRVGRSDPGSDLHLDSALLIQMIRRTICSVRLFT</sequence>
<evidence type="ECO:0000313" key="2">
    <source>
        <dbReference type="EMBL" id="GBP62383.1"/>
    </source>
</evidence>
<name>A0A4C1XGS4_EUMVA</name>
<evidence type="ECO:0000313" key="3">
    <source>
        <dbReference type="Proteomes" id="UP000299102"/>
    </source>
</evidence>
<dbReference type="EMBL" id="BGZK01000840">
    <property type="protein sequence ID" value="GBP62383.1"/>
    <property type="molecule type" value="Genomic_DNA"/>
</dbReference>
<gene>
    <name evidence="2" type="ORF">EVAR_47268_1</name>
</gene>
<comment type="caution">
    <text evidence="2">The sequence shown here is derived from an EMBL/GenBank/DDBJ whole genome shotgun (WGS) entry which is preliminary data.</text>
</comment>
<feature type="region of interest" description="Disordered" evidence="1">
    <location>
        <begin position="54"/>
        <end position="80"/>
    </location>
</feature>
<protein>
    <submittedName>
        <fullName evidence="2">Uncharacterized protein</fullName>
    </submittedName>
</protein>
<dbReference type="AlphaFoldDB" id="A0A4C1XGS4"/>
<dbReference type="Proteomes" id="UP000299102">
    <property type="component" value="Unassembled WGS sequence"/>
</dbReference>
<accession>A0A4C1XGS4</accession>
<proteinExistence type="predicted"/>
<organism evidence="2 3">
    <name type="scientific">Eumeta variegata</name>
    <name type="common">Bagworm moth</name>
    <name type="synonym">Eumeta japonica</name>
    <dbReference type="NCBI Taxonomy" id="151549"/>
    <lineage>
        <taxon>Eukaryota</taxon>
        <taxon>Metazoa</taxon>
        <taxon>Ecdysozoa</taxon>
        <taxon>Arthropoda</taxon>
        <taxon>Hexapoda</taxon>
        <taxon>Insecta</taxon>
        <taxon>Pterygota</taxon>
        <taxon>Neoptera</taxon>
        <taxon>Endopterygota</taxon>
        <taxon>Lepidoptera</taxon>
        <taxon>Glossata</taxon>
        <taxon>Ditrysia</taxon>
        <taxon>Tineoidea</taxon>
        <taxon>Psychidae</taxon>
        <taxon>Oiketicinae</taxon>
        <taxon>Eumeta</taxon>
    </lineage>
</organism>
<reference evidence="2 3" key="1">
    <citation type="journal article" date="2019" name="Commun. Biol.">
        <title>The bagworm genome reveals a unique fibroin gene that provides high tensile strength.</title>
        <authorList>
            <person name="Kono N."/>
            <person name="Nakamura H."/>
            <person name="Ohtoshi R."/>
            <person name="Tomita M."/>
            <person name="Numata K."/>
            <person name="Arakawa K."/>
        </authorList>
    </citation>
    <scope>NUCLEOTIDE SEQUENCE [LARGE SCALE GENOMIC DNA]</scope>
</reference>
<keyword evidence="3" id="KW-1185">Reference proteome</keyword>
<evidence type="ECO:0000256" key="1">
    <source>
        <dbReference type="SAM" id="MobiDB-lite"/>
    </source>
</evidence>